<dbReference type="Pfam" id="PF04005">
    <property type="entry name" value="Hus1"/>
    <property type="match status" value="1"/>
</dbReference>
<dbReference type="EMBL" id="NDIQ01000001">
    <property type="protein sequence ID" value="PRT54014.1"/>
    <property type="molecule type" value="Genomic_DNA"/>
</dbReference>
<dbReference type="GO" id="GO:0030896">
    <property type="term" value="C:checkpoint clamp complex"/>
    <property type="evidence" value="ECO:0007669"/>
    <property type="project" value="InterPro"/>
</dbReference>
<dbReference type="Proteomes" id="UP000238350">
    <property type="component" value="Unassembled WGS sequence"/>
</dbReference>
<dbReference type="RefSeq" id="XP_024663960.1">
    <property type="nucleotide sequence ID" value="XM_024808192.1"/>
</dbReference>
<evidence type="ECO:0008006" key="3">
    <source>
        <dbReference type="Google" id="ProtNLM"/>
    </source>
</evidence>
<sequence>MAVGVLLEARLREPLFVRDVCSALASINPSGLLVADRNRLVFSAQSSMQSATLWAELAIDSMLEHISHLTDFAIEIHFESFHRMFRSFNSMGEVFIRVTPRSTTRRVVGLRINNESDGPEMIVRQRINALEIPLSAVPTEPIISSLDMCCELALGQLPQIVRVAEKYRQLDHTLDIKLSSDHVFSVIIQPAGVQINTSWTVIFPEVLPGTQESQSTPRSALPMFGTASITSISVQARDWYNAIAHCQQLARRVVVGIVGNEVLAVFCYPHTENEENVLTFYLSSA</sequence>
<evidence type="ECO:0000313" key="1">
    <source>
        <dbReference type="EMBL" id="PRT54014.1"/>
    </source>
</evidence>
<dbReference type="AlphaFoldDB" id="A0A2T0FGA8"/>
<gene>
    <name evidence="1" type="ORF">B9G98_01634</name>
</gene>
<comment type="caution">
    <text evidence="1">The sequence shown here is derived from an EMBL/GenBank/DDBJ whole genome shotgun (WGS) entry which is preliminary data.</text>
</comment>
<organism evidence="1 2">
    <name type="scientific">Wickerhamiella sorbophila</name>
    <dbReference type="NCBI Taxonomy" id="45607"/>
    <lineage>
        <taxon>Eukaryota</taxon>
        <taxon>Fungi</taxon>
        <taxon>Dikarya</taxon>
        <taxon>Ascomycota</taxon>
        <taxon>Saccharomycotina</taxon>
        <taxon>Dipodascomycetes</taxon>
        <taxon>Dipodascales</taxon>
        <taxon>Trichomonascaceae</taxon>
        <taxon>Wickerhamiella</taxon>
    </lineage>
</organism>
<dbReference type="GO" id="GO:0000077">
    <property type="term" value="P:DNA damage checkpoint signaling"/>
    <property type="evidence" value="ECO:0007669"/>
    <property type="project" value="InterPro"/>
</dbReference>
<dbReference type="InterPro" id="IPR007150">
    <property type="entry name" value="HUS1/Mec3"/>
</dbReference>
<accession>A0A2T0FGA8</accession>
<evidence type="ECO:0000313" key="2">
    <source>
        <dbReference type="Proteomes" id="UP000238350"/>
    </source>
</evidence>
<proteinExistence type="predicted"/>
<keyword evidence="2" id="KW-1185">Reference proteome</keyword>
<dbReference type="GeneID" id="36515383"/>
<protein>
    <recommendedName>
        <fullName evidence="3">Checkpoint protein</fullName>
    </recommendedName>
</protein>
<dbReference type="Gene3D" id="3.70.10.10">
    <property type="match status" value="1"/>
</dbReference>
<name>A0A2T0FGA8_9ASCO</name>
<reference evidence="1 2" key="1">
    <citation type="submission" date="2017-04" db="EMBL/GenBank/DDBJ databases">
        <title>Genome sequencing of [Candida] sorbophila.</title>
        <authorList>
            <person name="Ahn J.O."/>
        </authorList>
    </citation>
    <scope>NUCLEOTIDE SEQUENCE [LARGE SCALE GENOMIC DNA]</scope>
    <source>
        <strain evidence="1 2">DS02</strain>
    </source>
</reference>